<feature type="domain" description="Transposase TnpC homeodomain" evidence="4">
    <location>
        <begin position="31"/>
        <end position="103"/>
    </location>
</feature>
<gene>
    <name evidence="5" type="ORF">L21SP2_0350</name>
</gene>
<evidence type="ECO:0000313" key="5">
    <source>
        <dbReference type="EMBL" id="AHC13786.1"/>
    </source>
</evidence>
<dbReference type="PANTHER" id="PTHR33678:SF1">
    <property type="entry name" value="BLL1576 PROTEIN"/>
    <property type="match status" value="1"/>
</dbReference>
<dbReference type="Pfam" id="PF13005">
    <property type="entry name" value="zf-IS66"/>
    <property type="match status" value="1"/>
</dbReference>
<dbReference type="PATRIC" id="fig|1307761.3.peg.351"/>
<dbReference type="InterPro" id="IPR004291">
    <property type="entry name" value="Transposase_IS66_central"/>
</dbReference>
<dbReference type="InterPro" id="IPR024474">
    <property type="entry name" value="Znf_dom_IS66"/>
</dbReference>
<sequence length="250" mass="28893">MDIATLPTDVQQYIRSLETDNRHWEAKYSALEEEHKLLLLQKFGRTSEKESDSTQPLPFDETDSSAAEDPFDEDEQAQSTVRSHTRKKSGRKAIDDSLHREEVIIDISEEEKSCACGSRMVKIGEEVSEKLHVIPPKMWVERIIRPKYACHVCEGSGDEDKPAIRIAPVQPAIIDKSIVTPALLAFLIVNKFVDHLPYYRQESRFERIGIHISRQNMSHWQNSAYKRIKPLIRLHKKHIKTGQVMHMAWL</sequence>
<evidence type="ECO:0000259" key="3">
    <source>
        <dbReference type="Pfam" id="PF13005"/>
    </source>
</evidence>
<dbReference type="eggNOG" id="COG4974">
    <property type="taxonomic scope" value="Bacteria"/>
</dbReference>
<evidence type="ECO:0000259" key="4">
    <source>
        <dbReference type="Pfam" id="PF13007"/>
    </source>
</evidence>
<organism evidence="5 6">
    <name type="scientific">Salinispira pacifica</name>
    <dbReference type="NCBI Taxonomy" id="1307761"/>
    <lineage>
        <taxon>Bacteria</taxon>
        <taxon>Pseudomonadati</taxon>
        <taxon>Spirochaetota</taxon>
        <taxon>Spirochaetia</taxon>
        <taxon>Spirochaetales</taxon>
        <taxon>Spirochaetaceae</taxon>
        <taxon>Salinispira</taxon>
    </lineage>
</organism>
<feature type="domain" description="Transposase IS66 zinc-finger binding" evidence="3">
    <location>
        <begin position="111"/>
        <end position="154"/>
    </location>
</feature>
<dbReference type="EMBL" id="CP006939">
    <property type="protein sequence ID" value="AHC13786.1"/>
    <property type="molecule type" value="Genomic_DNA"/>
</dbReference>
<accession>V5WF35</accession>
<feature type="region of interest" description="Disordered" evidence="1">
    <location>
        <begin position="45"/>
        <end position="93"/>
    </location>
</feature>
<dbReference type="Pfam" id="PF13007">
    <property type="entry name" value="LZ_Tnp_IS66"/>
    <property type="match status" value="1"/>
</dbReference>
<evidence type="ECO:0000313" key="6">
    <source>
        <dbReference type="Proteomes" id="UP000018680"/>
    </source>
</evidence>
<proteinExistence type="predicted"/>
<dbReference type="InterPro" id="IPR024463">
    <property type="entry name" value="Transposase_TnpC_homeodom"/>
</dbReference>
<dbReference type="PANTHER" id="PTHR33678">
    <property type="entry name" value="BLL1576 PROTEIN"/>
    <property type="match status" value="1"/>
</dbReference>
<dbReference type="AlphaFoldDB" id="V5WF35"/>
<dbReference type="STRING" id="1307761.L21SP2_0350"/>
<protein>
    <submittedName>
        <fullName evidence="5">Mobile element protein</fullName>
    </submittedName>
</protein>
<evidence type="ECO:0000259" key="2">
    <source>
        <dbReference type="Pfam" id="PF03050"/>
    </source>
</evidence>
<name>V5WF35_9SPIO</name>
<keyword evidence="6" id="KW-1185">Reference proteome</keyword>
<evidence type="ECO:0000256" key="1">
    <source>
        <dbReference type="SAM" id="MobiDB-lite"/>
    </source>
</evidence>
<dbReference type="HOGENOM" id="CLU_023034_7_0_12"/>
<dbReference type="KEGG" id="slr:L21SP2_0350"/>
<dbReference type="Pfam" id="PF03050">
    <property type="entry name" value="DDE_Tnp_IS66"/>
    <property type="match status" value="1"/>
</dbReference>
<dbReference type="InterPro" id="IPR052344">
    <property type="entry name" value="Transposase-related"/>
</dbReference>
<dbReference type="RefSeq" id="WP_024266719.1">
    <property type="nucleotide sequence ID" value="NC_023035.1"/>
</dbReference>
<reference evidence="5 6" key="1">
    <citation type="journal article" date="2015" name="Stand. Genomic Sci.">
        <title>Complete genome sequence and description of Salinispira pacifica gen. nov., sp. nov., a novel spirochaete isolated form a hypersaline microbial mat.</title>
        <authorList>
            <person name="Ben Hania W."/>
            <person name="Joseph M."/>
            <person name="Schumann P."/>
            <person name="Bunk B."/>
            <person name="Fiebig A."/>
            <person name="Sproer C."/>
            <person name="Klenk H.P."/>
            <person name="Fardeau M.L."/>
            <person name="Spring S."/>
        </authorList>
    </citation>
    <scope>NUCLEOTIDE SEQUENCE [LARGE SCALE GENOMIC DNA]</scope>
    <source>
        <strain evidence="5 6">L21-RPul-D2</strain>
    </source>
</reference>
<dbReference type="Proteomes" id="UP000018680">
    <property type="component" value="Chromosome"/>
</dbReference>
<dbReference type="OrthoDB" id="291795at2"/>
<feature type="domain" description="Transposase IS66 central" evidence="2">
    <location>
        <begin position="176"/>
        <end position="247"/>
    </location>
</feature>